<protein>
    <submittedName>
        <fullName evidence="2">Uncharacterized protein</fullName>
    </submittedName>
</protein>
<organism evidence="2 3">
    <name type="scientific">Paenimyroides ceti</name>
    <dbReference type="NCBI Taxonomy" id="395087"/>
    <lineage>
        <taxon>Bacteria</taxon>
        <taxon>Pseudomonadati</taxon>
        <taxon>Bacteroidota</taxon>
        <taxon>Flavobacteriia</taxon>
        <taxon>Flavobacteriales</taxon>
        <taxon>Flavobacteriaceae</taxon>
        <taxon>Paenimyroides</taxon>
    </lineage>
</organism>
<keyword evidence="1" id="KW-1133">Transmembrane helix</keyword>
<proteinExistence type="predicted"/>
<feature type="transmembrane region" description="Helical" evidence="1">
    <location>
        <begin position="20"/>
        <end position="36"/>
    </location>
</feature>
<evidence type="ECO:0000256" key="1">
    <source>
        <dbReference type="SAM" id="Phobius"/>
    </source>
</evidence>
<dbReference type="EMBL" id="JAUFQU010000067">
    <property type="protein sequence ID" value="MDN3709900.1"/>
    <property type="molecule type" value="Genomic_DNA"/>
</dbReference>
<accession>A0ABT8D343</accession>
<gene>
    <name evidence="2" type="ORF">QW060_23590</name>
</gene>
<keyword evidence="1" id="KW-0472">Membrane</keyword>
<dbReference type="Proteomes" id="UP001242368">
    <property type="component" value="Unassembled WGS sequence"/>
</dbReference>
<keyword evidence="3" id="KW-1185">Reference proteome</keyword>
<sequence>MSAGRNSSSKTKSAFPKNTAVVRINMYCILLYQPWHLLYSKDTAPYELLFPAAVAWISFGMAFVFFHF</sequence>
<feature type="transmembrane region" description="Helical" evidence="1">
    <location>
        <begin position="48"/>
        <end position="66"/>
    </location>
</feature>
<evidence type="ECO:0000313" key="2">
    <source>
        <dbReference type="EMBL" id="MDN3709900.1"/>
    </source>
</evidence>
<keyword evidence="1" id="KW-0812">Transmembrane</keyword>
<comment type="caution">
    <text evidence="2">The sequence shown here is derived from an EMBL/GenBank/DDBJ whole genome shotgun (WGS) entry which is preliminary data.</text>
</comment>
<dbReference type="RefSeq" id="WP_290365285.1">
    <property type="nucleotide sequence ID" value="NZ_JAUFQU010000067.1"/>
</dbReference>
<name>A0ABT8D343_9FLAO</name>
<evidence type="ECO:0000313" key="3">
    <source>
        <dbReference type="Proteomes" id="UP001242368"/>
    </source>
</evidence>
<reference evidence="3" key="1">
    <citation type="journal article" date="2019" name="Int. J. Syst. Evol. Microbiol.">
        <title>The Global Catalogue of Microorganisms (GCM) 10K type strain sequencing project: providing services to taxonomists for standard genome sequencing and annotation.</title>
        <authorList>
            <consortium name="The Broad Institute Genomics Platform"/>
            <consortium name="The Broad Institute Genome Sequencing Center for Infectious Disease"/>
            <person name="Wu L."/>
            <person name="Ma J."/>
        </authorList>
    </citation>
    <scope>NUCLEOTIDE SEQUENCE [LARGE SCALE GENOMIC DNA]</scope>
    <source>
        <strain evidence="3">CECT 7184</strain>
    </source>
</reference>